<organism evidence="2 3">
    <name type="scientific">Plakobranchus ocellatus</name>
    <dbReference type="NCBI Taxonomy" id="259542"/>
    <lineage>
        <taxon>Eukaryota</taxon>
        <taxon>Metazoa</taxon>
        <taxon>Spiralia</taxon>
        <taxon>Lophotrochozoa</taxon>
        <taxon>Mollusca</taxon>
        <taxon>Gastropoda</taxon>
        <taxon>Heterobranchia</taxon>
        <taxon>Euthyneura</taxon>
        <taxon>Panpulmonata</taxon>
        <taxon>Sacoglossa</taxon>
        <taxon>Placobranchoidea</taxon>
        <taxon>Plakobranchidae</taxon>
        <taxon>Plakobranchus</taxon>
    </lineage>
</organism>
<accession>A0AAV3YQJ7</accession>
<dbReference type="Proteomes" id="UP000735302">
    <property type="component" value="Unassembled WGS sequence"/>
</dbReference>
<dbReference type="EMBL" id="BLXT01001932">
    <property type="protein sequence ID" value="GFN89420.1"/>
    <property type="molecule type" value="Genomic_DNA"/>
</dbReference>
<reference evidence="2 3" key="1">
    <citation type="journal article" date="2021" name="Elife">
        <title>Chloroplast acquisition without the gene transfer in kleptoplastic sea slugs, Plakobranchus ocellatus.</title>
        <authorList>
            <person name="Maeda T."/>
            <person name="Takahashi S."/>
            <person name="Yoshida T."/>
            <person name="Shimamura S."/>
            <person name="Takaki Y."/>
            <person name="Nagai Y."/>
            <person name="Toyoda A."/>
            <person name="Suzuki Y."/>
            <person name="Arimoto A."/>
            <person name="Ishii H."/>
            <person name="Satoh N."/>
            <person name="Nishiyama T."/>
            <person name="Hasebe M."/>
            <person name="Maruyama T."/>
            <person name="Minagawa J."/>
            <person name="Obokata J."/>
            <person name="Shigenobu S."/>
        </authorList>
    </citation>
    <scope>NUCLEOTIDE SEQUENCE [LARGE SCALE GENOMIC DNA]</scope>
</reference>
<dbReference type="InterPro" id="IPR036291">
    <property type="entry name" value="NAD(P)-bd_dom_sf"/>
</dbReference>
<sequence length="107" mass="12001">MAPLTCLIVGAGNRGSKYSVYATLFPGEMKVIGVADPIQARQKKLCERVRTIEKHNIFADWHEAAEREKFADFVIITTPDQQHREPAVAFARQGYDILLEKPMAVSV</sequence>
<proteinExistence type="predicted"/>
<dbReference type="GO" id="GO:0000166">
    <property type="term" value="F:nucleotide binding"/>
    <property type="evidence" value="ECO:0007669"/>
    <property type="project" value="InterPro"/>
</dbReference>
<comment type="caution">
    <text evidence="2">The sequence shown here is derived from an EMBL/GenBank/DDBJ whole genome shotgun (WGS) entry which is preliminary data.</text>
</comment>
<dbReference type="Gene3D" id="3.40.50.720">
    <property type="entry name" value="NAD(P)-binding Rossmann-like Domain"/>
    <property type="match status" value="1"/>
</dbReference>
<evidence type="ECO:0000259" key="1">
    <source>
        <dbReference type="Pfam" id="PF01408"/>
    </source>
</evidence>
<keyword evidence="3" id="KW-1185">Reference proteome</keyword>
<dbReference type="Pfam" id="PF01408">
    <property type="entry name" value="GFO_IDH_MocA"/>
    <property type="match status" value="1"/>
</dbReference>
<dbReference type="InterPro" id="IPR051450">
    <property type="entry name" value="Gfo/Idh/MocA_Oxidoreductases"/>
</dbReference>
<gene>
    <name evidence="2" type="ORF">PoB_001592600</name>
</gene>
<dbReference type="PANTHER" id="PTHR43377">
    <property type="entry name" value="BILIVERDIN REDUCTASE A"/>
    <property type="match status" value="1"/>
</dbReference>
<feature type="domain" description="Gfo/Idh/MocA-like oxidoreductase N-terminal" evidence="1">
    <location>
        <begin position="5"/>
        <end position="107"/>
    </location>
</feature>
<evidence type="ECO:0000313" key="2">
    <source>
        <dbReference type="EMBL" id="GFN89420.1"/>
    </source>
</evidence>
<protein>
    <submittedName>
        <fullName evidence="2">Oxidoreductase domain protein</fullName>
    </submittedName>
</protein>
<dbReference type="PANTHER" id="PTHR43377:SF2">
    <property type="entry name" value="BINDING ROSSMANN FOLD OXIDOREDUCTASE, PUTATIVE (AFU_ORTHOLOGUE AFUA_4G00560)-RELATED"/>
    <property type="match status" value="1"/>
</dbReference>
<dbReference type="InterPro" id="IPR000683">
    <property type="entry name" value="Gfo/Idh/MocA-like_OxRdtase_N"/>
</dbReference>
<dbReference type="SUPFAM" id="SSF51735">
    <property type="entry name" value="NAD(P)-binding Rossmann-fold domains"/>
    <property type="match status" value="1"/>
</dbReference>
<name>A0AAV3YQJ7_9GAST</name>
<dbReference type="AlphaFoldDB" id="A0AAV3YQJ7"/>
<evidence type="ECO:0000313" key="3">
    <source>
        <dbReference type="Proteomes" id="UP000735302"/>
    </source>
</evidence>